<dbReference type="EMBL" id="JAVYJV010000018">
    <property type="protein sequence ID" value="KAK4348232.1"/>
    <property type="molecule type" value="Genomic_DNA"/>
</dbReference>
<dbReference type="PANTHER" id="PTHR15600">
    <property type="entry name" value="SACSIN"/>
    <property type="match status" value="1"/>
</dbReference>
<dbReference type="InterPro" id="IPR013083">
    <property type="entry name" value="Znf_RING/FYVE/PHD"/>
</dbReference>
<protein>
    <recommendedName>
        <fullName evidence="3">RING-type domain-containing protein</fullName>
    </recommendedName>
</protein>
<evidence type="ECO:0000259" key="3">
    <source>
        <dbReference type="PROSITE" id="PS50089"/>
    </source>
</evidence>
<organism evidence="4 5">
    <name type="scientific">Anisodus tanguticus</name>
    <dbReference type="NCBI Taxonomy" id="243964"/>
    <lineage>
        <taxon>Eukaryota</taxon>
        <taxon>Viridiplantae</taxon>
        <taxon>Streptophyta</taxon>
        <taxon>Embryophyta</taxon>
        <taxon>Tracheophyta</taxon>
        <taxon>Spermatophyta</taxon>
        <taxon>Magnoliopsida</taxon>
        <taxon>eudicotyledons</taxon>
        <taxon>Gunneridae</taxon>
        <taxon>Pentapetalae</taxon>
        <taxon>asterids</taxon>
        <taxon>lamiids</taxon>
        <taxon>Solanales</taxon>
        <taxon>Solanaceae</taxon>
        <taxon>Solanoideae</taxon>
        <taxon>Hyoscyameae</taxon>
        <taxon>Anisodus</taxon>
    </lineage>
</organism>
<dbReference type="SUPFAM" id="SSF57850">
    <property type="entry name" value="RING/U-box"/>
    <property type="match status" value="1"/>
</dbReference>
<reference evidence="4" key="1">
    <citation type="submission" date="2023-12" db="EMBL/GenBank/DDBJ databases">
        <title>Genome assembly of Anisodus tanguticus.</title>
        <authorList>
            <person name="Wang Y.-J."/>
        </authorList>
    </citation>
    <scope>NUCLEOTIDE SEQUENCE</scope>
    <source>
        <strain evidence="4">KB-2021</strain>
        <tissue evidence="4">Leaf</tissue>
    </source>
</reference>
<keyword evidence="5" id="KW-1185">Reference proteome</keyword>
<dbReference type="InterPro" id="IPR001841">
    <property type="entry name" value="Znf_RING"/>
</dbReference>
<feature type="domain" description="RING-type" evidence="3">
    <location>
        <begin position="837"/>
        <end position="871"/>
    </location>
</feature>
<feature type="transmembrane region" description="Helical" evidence="2">
    <location>
        <begin position="796"/>
        <end position="816"/>
    </location>
</feature>
<keyword evidence="2" id="KW-0472">Membrane</keyword>
<keyword evidence="2" id="KW-1133">Transmembrane helix</keyword>
<dbReference type="GO" id="GO:0008270">
    <property type="term" value="F:zinc ion binding"/>
    <property type="evidence" value="ECO:0007669"/>
    <property type="project" value="UniProtKB-KW"/>
</dbReference>
<keyword evidence="1" id="KW-0479">Metal-binding</keyword>
<accession>A0AAE1UYI0</accession>
<keyword evidence="1" id="KW-0863">Zinc-finger</keyword>
<dbReference type="InterPro" id="IPR052972">
    <property type="entry name" value="Sacsin_chaperone_reg"/>
</dbReference>
<dbReference type="PROSITE" id="PS50089">
    <property type="entry name" value="ZF_RING_2"/>
    <property type="match status" value="1"/>
</dbReference>
<evidence type="ECO:0000313" key="4">
    <source>
        <dbReference type="EMBL" id="KAK4348232.1"/>
    </source>
</evidence>
<name>A0AAE1UYI0_9SOLA</name>
<proteinExistence type="predicted"/>
<evidence type="ECO:0000256" key="1">
    <source>
        <dbReference type="PROSITE-ProRule" id="PRU00175"/>
    </source>
</evidence>
<dbReference type="SMART" id="SM00184">
    <property type="entry name" value="RING"/>
    <property type="match status" value="1"/>
</dbReference>
<dbReference type="PANTHER" id="PTHR15600:SF42">
    <property type="entry name" value="SACSIN"/>
    <property type="match status" value="1"/>
</dbReference>
<keyword evidence="2" id="KW-0812">Transmembrane</keyword>
<dbReference type="AlphaFoldDB" id="A0AAE1UYI0"/>
<gene>
    <name evidence="4" type="ORF">RND71_034571</name>
</gene>
<evidence type="ECO:0000256" key="2">
    <source>
        <dbReference type="SAM" id="Phobius"/>
    </source>
</evidence>
<evidence type="ECO:0000313" key="5">
    <source>
        <dbReference type="Proteomes" id="UP001291623"/>
    </source>
</evidence>
<dbReference type="Gene3D" id="3.30.40.10">
    <property type="entry name" value="Zinc/RING finger domain, C3HC4 (zinc finger)"/>
    <property type="match status" value="1"/>
</dbReference>
<dbReference type="GO" id="GO:0030544">
    <property type="term" value="F:Hsp70 protein binding"/>
    <property type="evidence" value="ECO:0007669"/>
    <property type="project" value="TreeGrafter"/>
</dbReference>
<dbReference type="Pfam" id="PF13920">
    <property type="entry name" value="zf-C3HC4_3"/>
    <property type="match status" value="1"/>
</dbReference>
<keyword evidence="1" id="KW-0862">Zinc</keyword>
<comment type="caution">
    <text evidence="4">The sequence shown here is derived from an EMBL/GenBank/DDBJ whole genome shotgun (WGS) entry which is preliminary data.</text>
</comment>
<sequence length="883" mass="99816">MDGDSDKSDLIAPKLPDFPVASAGAVANFEGRAFCFFATASDYWASWGGKKRSEWNMYLLEDVVAPAYGYLLEKVASEIGPCDSFFSFWPTKMEYEPWASVVRKLYSFISDSCLRVLYTKARGGQWISTKQAIFPDFTFDKARELVDALSDAGLPLANIPEAIVENIKEICPGVHFLTPQLLRTLLIRRNREFRDRNAMILTLEYCLLELRTPVQSSTYFGLPLIPLSNGLFTKFQKRGESDRIYIAHGDGYGLLKDSLPHQLVDFGISAFLYDKLCEVARSKDFNITFLTSPLLERLFVQLLPADWQLAKQVNWVPGCQGHPDLEWMRLLWSYLKSCCEDLSLFSKWPILPVLNNRLLQLVENSNVIKDDGWSENMSSLLLRVGCLILTCDLPIDHPQLMRYVQPPTASGILNAMLAAAVKIEKIEGLFTNALDGEMHELRSYILQSKWFCEDSMNSTQMVIIKEIPMFESFKSRKMASLSRSTKWLKPNGVHEDLLNDDFLRIESDKERIILNKYLEVAEPTMADFVKHYVVKHMPEFISQDGLLSTILQDIKYLMEEDGSFKEAISKASFVLTRDGSWKEPISAASLSGECFEDIGPVFGDRSVVTMPLFGDRSSNVVPLYSYQLLLVNQQQQLQALQHGRVSAAELVQAVQEMLSAAGISMDVEKQSLLETTITLQEQLKDSQAALLLEQSGPIFEESSQIYDTVTTNSFLAPFDNMGVVDDILAMEVDLEDMESDEMSTQEILEESRVPNRLQTSGGLVSKMERYDELAASVEELSPNGLLYKVKRRIRTLLLDDIVLMGLFASSSLYLYLIDDKSDMATKEADTAKVAWLCRICLNTEVDVTIVPCGHVLCRRCSSAVSRCPFCRLQVSKVMRMFWP</sequence>
<dbReference type="Proteomes" id="UP001291623">
    <property type="component" value="Unassembled WGS sequence"/>
</dbReference>